<sequence>MFPTHVERLERLTELLAEWQWLWAPAPFMHRQSPWQQHVSRYGWVAHLAECLTELDDETCMRLQDDPFDDSPLAAWLPVSELAELVAVPNGVESERLSAIMEAPSRWADHVGGRKWQQMAAFAAHMLPPGLQPGLQPMVEWCAGKGHLARLLSRLHGVEVTGLEWQRVLCDEGQRLADRQGVAVQLSCQDVMQDDVVTWLEGRSVVALHACGDLHVRLLELARQHATTVTLAPCCYQRTRYTDYRPLSHLAREETTRQGLCLSREHLALSVQETVTASHGERRKRERASAWRLGFDELQREISGIDEYLPIPSLSHGRLPQDFAGFCHWAADQKHVALTPSIDWSAFEAQGWERLSRVRRWELVRHLFRRPLEMWLVLDRVVWLEEAGFDVELCEFCERHLTPRNLLIRARPVVDPSLGH</sequence>
<dbReference type="EMBL" id="CP038437">
    <property type="protein sequence ID" value="QEM83980.1"/>
    <property type="molecule type" value="Genomic_DNA"/>
</dbReference>
<organism evidence="2 3">
    <name type="scientific">Halomonas binhaiensis</name>
    <dbReference type="NCBI Taxonomy" id="2562282"/>
    <lineage>
        <taxon>Bacteria</taxon>
        <taxon>Pseudomonadati</taxon>
        <taxon>Pseudomonadota</taxon>
        <taxon>Gammaproteobacteria</taxon>
        <taxon>Oceanospirillales</taxon>
        <taxon>Halomonadaceae</taxon>
        <taxon>Halomonas</taxon>
    </lineage>
</organism>
<name>A0A5C1NMA6_9GAMM</name>
<feature type="domain" description="Methyltransferase" evidence="1">
    <location>
        <begin position="133"/>
        <end position="238"/>
    </location>
</feature>
<accession>A0A5C1NMA6</accession>
<evidence type="ECO:0000313" key="2">
    <source>
        <dbReference type="EMBL" id="QEM83980.1"/>
    </source>
</evidence>
<dbReference type="Gene3D" id="3.40.50.150">
    <property type="entry name" value="Vaccinia Virus protein VP39"/>
    <property type="match status" value="1"/>
</dbReference>
<dbReference type="Pfam" id="PF13679">
    <property type="entry name" value="Methyltransf_32"/>
    <property type="match status" value="1"/>
</dbReference>
<reference evidence="2" key="1">
    <citation type="submission" date="2021-02" db="EMBL/GenBank/DDBJ databases">
        <title>Strain Y2R2, a novel species of the genus Halomonas.</title>
        <authorList>
            <person name="Huang H."/>
        </authorList>
    </citation>
    <scope>NUCLEOTIDE SEQUENCE</scope>
    <source>
        <strain evidence="2">Y2R2</strain>
    </source>
</reference>
<dbReference type="PANTHER" id="PTHR13369">
    <property type="match status" value="1"/>
</dbReference>
<dbReference type="InterPro" id="IPR025714">
    <property type="entry name" value="Methyltranfer_dom"/>
</dbReference>
<dbReference type="GO" id="GO:0008168">
    <property type="term" value="F:methyltransferase activity"/>
    <property type="evidence" value="ECO:0007669"/>
    <property type="project" value="UniProtKB-KW"/>
</dbReference>
<evidence type="ECO:0000313" key="3">
    <source>
        <dbReference type="Proteomes" id="UP000324285"/>
    </source>
</evidence>
<keyword evidence="2" id="KW-0489">Methyltransferase</keyword>
<keyword evidence="3" id="KW-1185">Reference proteome</keyword>
<proteinExistence type="predicted"/>
<dbReference type="InterPro" id="IPR029063">
    <property type="entry name" value="SAM-dependent_MTases_sf"/>
</dbReference>
<dbReference type="Proteomes" id="UP000324285">
    <property type="component" value="Chromosome"/>
</dbReference>
<dbReference type="PANTHER" id="PTHR13369:SF0">
    <property type="entry name" value="GLUTATHIONE S-TRANSFERASE C-TERMINAL DOMAIN-CONTAINING PROTEIN"/>
    <property type="match status" value="1"/>
</dbReference>
<keyword evidence="2" id="KW-0808">Transferase</keyword>
<dbReference type="GO" id="GO:0032259">
    <property type="term" value="P:methylation"/>
    <property type="evidence" value="ECO:0007669"/>
    <property type="project" value="UniProtKB-KW"/>
</dbReference>
<dbReference type="KEGG" id="hbh:E4T21_07790"/>
<protein>
    <submittedName>
        <fullName evidence="2">Methyltransferase</fullName>
    </submittedName>
</protein>
<gene>
    <name evidence="2" type="ORF">E4T21_07790</name>
</gene>
<dbReference type="AlphaFoldDB" id="A0A5C1NMA6"/>
<dbReference type="SUPFAM" id="SSF53335">
    <property type="entry name" value="S-adenosyl-L-methionine-dependent methyltransferases"/>
    <property type="match status" value="1"/>
</dbReference>
<evidence type="ECO:0000259" key="1">
    <source>
        <dbReference type="Pfam" id="PF13679"/>
    </source>
</evidence>
<dbReference type="OrthoDB" id="5298194at2"/>